<dbReference type="STRING" id="521011.Mpal_0588"/>
<dbReference type="eggNOG" id="arCOG01972">
    <property type="taxonomic scope" value="Archaea"/>
</dbReference>
<dbReference type="PANTHER" id="PTHR45663">
    <property type="entry name" value="GEO12009P1"/>
    <property type="match status" value="1"/>
</dbReference>
<feature type="domain" description="Thioredoxin" evidence="5">
    <location>
        <begin position="21"/>
        <end position="138"/>
    </location>
</feature>
<dbReference type="InterPro" id="IPR017937">
    <property type="entry name" value="Thioredoxin_CS"/>
</dbReference>
<dbReference type="SUPFAM" id="SSF52833">
    <property type="entry name" value="Thioredoxin-like"/>
    <property type="match status" value="1"/>
</dbReference>
<dbReference type="HOGENOM" id="CLU_090389_10_1_2"/>
<evidence type="ECO:0000256" key="3">
    <source>
        <dbReference type="ARBA" id="ARBA00023157"/>
    </source>
</evidence>
<organism evidence="6 7">
    <name type="scientific">Methanosphaerula palustris (strain ATCC BAA-1556 / DSM 19958 / E1-9c)</name>
    <dbReference type="NCBI Taxonomy" id="521011"/>
    <lineage>
        <taxon>Archaea</taxon>
        <taxon>Methanobacteriati</taxon>
        <taxon>Methanobacteriota</taxon>
        <taxon>Stenosarchaea group</taxon>
        <taxon>Methanomicrobia</taxon>
        <taxon>Methanomicrobiales</taxon>
        <taxon>Methanoregulaceae</taxon>
        <taxon>Methanosphaerula</taxon>
    </lineage>
</organism>
<protein>
    <submittedName>
        <fullName evidence="6">Thioredoxin</fullName>
    </submittedName>
</protein>
<evidence type="ECO:0000259" key="5">
    <source>
        <dbReference type="PROSITE" id="PS51352"/>
    </source>
</evidence>
<dbReference type="InterPro" id="IPR036249">
    <property type="entry name" value="Thioredoxin-like_sf"/>
</dbReference>
<dbReference type="PROSITE" id="PS51352">
    <property type="entry name" value="THIOREDOXIN_2"/>
    <property type="match status" value="1"/>
</dbReference>
<keyword evidence="7" id="KW-1185">Reference proteome</keyword>
<keyword evidence="2" id="KW-0249">Electron transport</keyword>
<dbReference type="InterPro" id="IPR005746">
    <property type="entry name" value="Thioredoxin"/>
</dbReference>
<dbReference type="CDD" id="cd02947">
    <property type="entry name" value="TRX_family"/>
    <property type="match status" value="1"/>
</dbReference>
<evidence type="ECO:0000313" key="6">
    <source>
        <dbReference type="EMBL" id="ACL15959.1"/>
    </source>
</evidence>
<dbReference type="AlphaFoldDB" id="B8GFB1"/>
<dbReference type="NCBIfam" id="TIGR01068">
    <property type="entry name" value="thioredoxin"/>
    <property type="match status" value="1"/>
</dbReference>
<dbReference type="RefSeq" id="WP_012617278.1">
    <property type="nucleotide sequence ID" value="NC_011832.1"/>
</dbReference>
<name>B8GFB1_METPE</name>
<sequence length="141" mass="15999">MDDELQHLREERIKEIMQQRAHVLEPVLEPVLVSVLPITVMNMEQTLTSHPLLVMDCWAPWCGPCRRVGPIIESLAREMAPTVTFAKCNTDENHQISARFQISAIPTILLFSSGKLVGRITGAYPQEVLRSKIVRTFGLRH</sequence>
<dbReference type="EMBL" id="CP001338">
    <property type="protein sequence ID" value="ACL15959.1"/>
    <property type="molecule type" value="Genomic_DNA"/>
</dbReference>
<keyword evidence="1" id="KW-0813">Transport</keyword>
<dbReference type="Proteomes" id="UP000002457">
    <property type="component" value="Chromosome"/>
</dbReference>
<dbReference type="OrthoDB" id="35385at2157"/>
<evidence type="ECO:0000256" key="4">
    <source>
        <dbReference type="ARBA" id="ARBA00023284"/>
    </source>
</evidence>
<gene>
    <name evidence="6" type="ordered locus">Mpal_0588</name>
</gene>
<proteinExistence type="predicted"/>
<evidence type="ECO:0000256" key="1">
    <source>
        <dbReference type="ARBA" id="ARBA00022448"/>
    </source>
</evidence>
<dbReference type="InterPro" id="IPR013766">
    <property type="entry name" value="Thioredoxin_domain"/>
</dbReference>
<dbReference type="GeneID" id="7270173"/>
<reference evidence="6 7" key="1">
    <citation type="journal article" date="2015" name="Genome Announc.">
        <title>Complete Genome Sequence of Methanosphaerula palustris E1-9CT, a Hydrogenotrophic Methanogen Isolated from a Minerotrophic Fen Peatland.</title>
        <authorList>
            <person name="Cadillo-Quiroz H."/>
            <person name="Browne P."/>
            <person name="Kyrpides N."/>
            <person name="Woyke T."/>
            <person name="Goodwin L."/>
            <person name="Detter C."/>
            <person name="Yavitt J.B."/>
            <person name="Zinder S.H."/>
        </authorList>
    </citation>
    <scope>NUCLEOTIDE SEQUENCE [LARGE SCALE GENOMIC DNA]</scope>
    <source>
        <strain evidence="7">ATCC BAA-1556 / DSM 19958 / E1-9c</strain>
    </source>
</reference>
<evidence type="ECO:0000313" key="7">
    <source>
        <dbReference type="Proteomes" id="UP000002457"/>
    </source>
</evidence>
<dbReference type="PANTHER" id="PTHR45663:SF11">
    <property type="entry name" value="GEO12009P1"/>
    <property type="match status" value="1"/>
</dbReference>
<dbReference type="GO" id="GO:0015035">
    <property type="term" value="F:protein-disulfide reductase activity"/>
    <property type="evidence" value="ECO:0007669"/>
    <property type="project" value="InterPro"/>
</dbReference>
<dbReference type="KEGG" id="mpl:Mpal_0588"/>
<dbReference type="GO" id="GO:0005737">
    <property type="term" value="C:cytoplasm"/>
    <property type="evidence" value="ECO:0007669"/>
    <property type="project" value="TreeGrafter"/>
</dbReference>
<dbReference type="PROSITE" id="PS00194">
    <property type="entry name" value="THIOREDOXIN_1"/>
    <property type="match status" value="1"/>
</dbReference>
<evidence type="ECO:0000256" key="2">
    <source>
        <dbReference type="ARBA" id="ARBA00022982"/>
    </source>
</evidence>
<keyword evidence="3" id="KW-1015">Disulfide bond</keyword>
<dbReference type="Pfam" id="PF00085">
    <property type="entry name" value="Thioredoxin"/>
    <property type="match status" value="1"/>
</dbReference>
<dbReference type="Gene3D" id="3.40.30.10">
    <property type="entry name" value="Glutaredoxin"/>
    <property type="match status" value="1"/>
</dbReference>
<accession>B8GFB1</accession>
<keyword evidence="4" id="KW-0676">Redox-active center</keyword>
<dbReference type="PRINTS" id="PR00421">
    <property type="entry name" value="THIOREDOXIN"/>
</dbReference>